<dbReference type="InterPro" id="IPR036612">
    <property type="entry name" value="KH_dom_type_1_sf"/>
</dbReference>
<dbReference type="InterPro" id="IPR004087">
    <property type="entry name" value="KH_dom"/>
</dbReference>
<dbReference type="KEGG" id="ttn:TTX_0715"/>
<accession>G4RP77</accession>
<dbReference type="eggNOG" id="arCOG04150">
    <property type="taxonomic scope" value="Archaea"/>
</dbReference>
<evidence type="ECO:0000259" key="2">
    <source>
        <dbReference type="SMART" id="SM00322"/>
    </source>
</evidence>
<dbReference type="GO" id="GO:0003723">
    <property type="term" value="F:RNA binding"/>
    <property type="evidence" value="ECO:0007669"/>
    <property type="project" value="UniProtKB-KW"/>
</dbReference>
<dbReference type="HOGENOM" id="CLU_064992_3_1_2"/>
<dbReference type="PaxDb" id="768679-TTX_0715"/>
<feature type="domain" description="K Homology" evidence="2">
    <location>
        <begin position="84"/>
        <end position="155"/>
    </location>
</feature>
<reference evidence="3 4" key="1">
    <citation type="journal article" date="2011" name="PLoS ONE">
        <title>The complete genome sequence of Thermoproteus tenax: a physiologically versatile member of the Crenarchaeota.</title>
        <authorList>
            <person name="Siebers B."/>
            <person name="Zaparty M."/>
            <person name="Raddatz G."/>
            <person name="Tjaden B."/>
            <person name="Albers S.V."/>
            <person name="Bell S.D."/>
            <person name="Blombach F."/>
            <person name="Kletzin A."/>
            <person name="Kyrpides N."/>
            <person name="Lanz C."/>
            <person name="Plagens A."/>
            <person name="Rampp M."/>
            <person name="Rosinus A."/>
            <person name="von Jan M."/>
            <person name="Makarova K.S."/>
            <person name="Klenk H.P."/>
            <person name="Schuster S.C."/>
            <person name="Hensel R."/>
        </authorList>
    </citation>
    <scope>NUCLEOTIDE SEQUENCE [LARGE SCALE GENOMIC DNA]</scope>
    <source>
        <strain evidence="4">ATCC 35583 / DSM 2078 / JCM 9277 / NBRC 100435 / Kra 1</strain>
    </source>
</reference>
<dbReference type="OrthoDB" id="7870at2157"/>
<dbReference type="Proteomes" id="UP000002654">
    <property type="component" value="Chromosome"/>
</dbReference>
<sequence>MDEYLRGIIQIPIERKYLENARVWARVVSQRYNADVQIDDAASYIIIRPRAGVSVDEILRLQDMARALSFGFSPEDVMRLEGEDYRLDYVDVKEHVGRQHLHRVLARVIGEGGRAKSTIEALTGTKIAVTDRYVAILGPLNAVSVAKEAIMMLIEGKKHGTVYRYIQRSIRSY</sequence>
<dbReference type="NCBIfam" id="TIGR03665">
    <property type="entry name" value="arCOG04150"/>
    <property type="match status" value="1"/>
</dbReference>
<dbReference type="InterPro" id="IPR019964">
    <property type="entry name" value="KH_domain_protein_archaea"/>
</dbReference>
<dbReference type="PATRIC" id="fig|768679.9.peg.726"/>
<protein>
    <submittedName>
        <fullName evidence="3">Predicted RNA-binding protein, KH domain</fullName>
    </submittedName>
</protein>
<dbReference type="SUPFAM" id="SSF54791">
    <property type="entry name" value="Eukaryotic type KH-domain (KH-domain type I)"/>
    <property type="match status" value="1"/>
</dbReference>
<dbReference type="AlphaFoldDB" id="G4RP77"/>
<evidence type="ECO:0000256" key="1">
    <source>
        <dbReference type="ARBA" id="ARBA00022884"/>
    </source>
</evidence>
<dbReference type="PANTHER" id="PTHR12826">
    <property type="entry name" value="RIBONUCLEASE Y"/>
    <property type="match status" value="1"/>
</dbReference>
<name>G4RP77_THETK</name>
<organism evidence="3 4">
    <name type="scientific">Thermoproteus tenax (strain ATCC 35583 / DSM 2078 / JCM 9277 / NBRC 100435 / Kra 1)</name>
    <dbReference type="NCBI Taxonomy" id="768679"/>
    <lineage>
        <taxon>Archaea</taxon>
        <taxon>Thermoproteota</taxon>
        <taxon>Thermoprotei</taxon>
        <taxon>Thermoproteales</taxon>
        <taxon>Thermoproteaceae</taxon>
        <taxon>Thermoproteus</taxon>
    </lineage>
</organism>
<dbReference type="SMART" id="SM00322">
    <property type="entry name" value="KH"/>
    <property type="match status" value="1"/>
</dbReference>
<keyword evidence="1" id="KW-0694">RNA-binding</keyword>
<dbReference type="PANTHER" id="PTHR12826:SF13">
    <property type="entry name" value="RNA-BINDING PROTEIN PNO1"/>
    <property type="match status" value="1"/>
</dbReference>
<dbReference type="Pfam" id="PF22891">
    <property type="entry name" value="KH_PNO1_2nd"/>
    <property type="match status" value="1"/>
</dbReference>
<evidence type="ECO:0000313" key="4">
    <source>
        <dbReference type="Proteomes" id="UP000002654"/>
    </source>
</evidence>
<evidence type="ECO:0000313" key="3">
    <source>
        <dbReference type="EMBL" id="CCC81372.1"/>
    </source>
</evidence>
<dbReference type="Gene3D" id="3.30.1370.10">
    <property type="entry name" value="K Homology domain, type 1"/>
    <property type="match status" value="2"/>
</dbReference>
<dbReference type="InterPro" id="IPR055211">
    <property type="entry name" value="KH_PNO1_2nd"/>
</dbReference>
<dbReference type="STRING" id="768679.TTX_0715"/>
<proteinExistence type="predicted"/>
<dbReference type="RefSeq" id="WP_014126628.1">
    <property type="nucleotide sequence ID" value="NC_016070.1"/>
</dbReference>
<dbReference type="EMBL" id="FN869859">
    <property type="protein sequence ID" value="CCC81372.1"/>
    <property type="molecule type" value="Genomic_DNA"/>
</dbReference>
<gene>
    <name evidence="3" type="ordered locus">TTX_0715</name>
</gene>
<dbReference type="GeneID" id="11261609"/>
<keyword evidence="4" id="KW-1185">Reference proteome</keyword>